<dbReference type="EC" id="1.-.-.-" evidence="2"/>
<name>A0A399F448_9DEIN</name>
<feature type="domain" description="NADP-dependent oxidoreductase" evidence="1">
    <location>
        <begin position="15"/>
        <end position="302"/>
    </location>
</feature>
<dbReference type="Pfam" id="PF00248">
    <property type="entry name" value="Aldo_ket_red"/>
    <property type="match status" value="1"/>
</dbReference>
<accession>A0A399F448</accession>
<evidence type="ECO:0000259" key="1">
    <source>
        <dbReference type="Pfam" id="PF00248"/>
    </source>
</evidence>
<dbReference type="InterPro" id="IPR036812">
    <property type="entry name" value="NAD(P)_OxRdtase_dom_sf"/>
</dbReference>
<dbReference type="GO" id="GO:0016491">
    <property type="term" value="F:oxidoreductase activity"/>
    <property type="evidence" value="ECO:0007669"/>
    <property type="project" value="UniProtKB-KW"/>
</dbReference>
<dbReference type="AlphaFoldDB" id="A0A399F448"/>
<proteinExistence type="predicted"/>
<dbReference type="InterPro" id="IPR023210">
    <property type="entry name" value="NADP_OxRdtase_dom"/>
</dbReference>
<protein>
    <submittedName>
        <fullName evidence="2">Putative oxidoreductase</fullName>
        <ecNumber evidence="2">1.-.-.-</ecNumber>
    </submittedName>
</protein>
<evidence type="ECO:0000313" key="2">
    <source>
        <dbReference type="EMBL" id="RIH91474.1"/>
    </source>
</evidence>
<dbReference type="CDD" id="cd19093">
    <property type="entry name" value="AKR_AtPLR-like"/>
    <property type="match status" value="1"/>
</dbReference>
<organism evidence="2 3">
    <name type="scientific">Meiothermus granaticius NBRC 107808</name>
    <dbReference type="NCBI Taxonomy" id="1227551"/>
    <lineage>
        <taxon>Bacteria</taxon>
        <taxon>Thermotogati</taxon>
        <taxon>Deinococcota</taxon>
        <taxon>Deinococci</taxon>
        <taxon>Thermales</taxon>
        <taxon>Thermaceae</taxon>
        <taxon>Meiothermus</taxon>
    </lineage>
</organism>
<gene>
    <name evidence="2" type="ORF">Mgrana_02652</name>
</gene>
<keyword evidence="2" id="KW-0560">Oxidoreductase</keyword>
<reference evidence="2 3" key="1">
    <citation type="submission" date="2018-08" db="EMBL/GenBank/DDBJ databases">
        <title>Meiothermus granaticius genome AF-68 sequencing project.</title>
        <authorList>
            <person name="Da Costa M.S."/>
            <person name="Albuquerque L."/>
            <person name="Raposo P."/>
            <person name="Froufe H.J.C."/>
            <person name="Barroso C.S."/>
            <person name="Egas C."/>
        </authorList>
    </citation>
    <scope>NUCLEOTIDE SEQUENCE [LARGE SCALE GENOMIC DNA]</scope>
    <source>
        <strain evidence="2 3">AF-68</strain>
    </source>
</reference>
<dbReference type="PANTHER" id="PTHR43638">
    <property type="entry name" value="OXIDOREDUCTASE, ALDO/KETO REDUCTASE FAMILY PROTEIN"/>
    <property type="match status" value="1"/>
</dbReference>
<dbReference type="InterPro" id="IPR020471">
    <property type="entry name" value="AKR"/>
</dbReference>
<dbReference type="EMBL" id="QWLB01000042">
    <property type="protein sequence ID" value="RIH91474.1"/>
    <property type="molecule type" value="Genomic_DNA"/>
</dbReference>
<sequence>MNDLLQFPGLPPIPPLGIGTWQWGDTLIWGYGKTYSQDDARQAYMLALNAGIRLFDTAEVYGLGKSERLLGMFYHDYTPKPLVVSKMFPFPWRFSRKALLRALRSSLRRLDLSRLDLYLLHWPWPPVSLEGWAESLAEAYELGLTRAVGVSNHNLAQTERVSKVLERHGVRLAANQIEFNLLERGPEHTGLLSALQAEGIVPMAYSPLGMGWLTGKYTLDNPPPGRYRGQRYIAHKQRLPGLLQALSEVAQAKGATPAQVALRWCIQKGTLPIPGAKNVRQAQANAGALRLELSADDIIRLDFASP</sequence>
<dbReference type="Gene3D" id="3.20.20.100">
    <property type="entry name" value="NADP-dependent oxidoreductase domain"/>
    <property type="match status" value="1"/>
</dbReference>
<dbReference type="PANTHER" id="PTHR43638:SF3">
    <property type="entry name" value="ALDEHYDE REDUCTASE"/>
    <property type="match status" value="1"/>
</dbReference>
<dbReference type="OrthoDB" id="9773828at2"/>
<comment type="caution">
    <text evidence="2">The sequence shown here is derived from an EMBL/GenBank/DDBJ whole genome shotgun (WGS) entry which is preliminary data.</text>
</comment>
<dbReference type="RefSeq" id="WP_119358102.1">
    <property type="nucleotide sequence ID" value="NZ_BJXM01000015.1"/>
</dbReference>
<dbReference type="Proteomes" id="UP000266178">
    <property type="component" value="Unassembled WGS sequence"/>
</dbReference>
<keyword evidence="3" id="KW-1185">Reference proteome</keyword>
<evidence type="ECO:0000313" key="3">
    <source>
        <dbReference type="Proteomes" id="UP000266178"/>
    </source>
</evidence>
<dbReference type="SUPFAM" id="SSF51430">
    <property type="entry name" value="NAD(P)-linked oxidoreductase"/>
    <property type="match status" value="1"/>
</dbReference>
<dbReference type="PRINTS" id="PR00069">
    <property type="entry name" value="ALDKETRDTASE"/>
</dbReference>